<evidence type="ECO:0000256" key="2">
    <source>
        <dbReference type="ARBA" id="ARBA00022448"/>
    </source>
</evidence>
<dbReference type="Proteomes" id="UP001642483">
    <property type="component" value="Unassembled WGS sequence"/>
</dbReference>
<protein>
    <submittedName>
        <fullName evidence="11">Uncharacterized protein</fullName>
    </submittedName>
</protein>
<dbReference type="PANTHER" id="PTHR10258">
    <property type="entry name" value="CALCIUM-ACTIVATED POTASSIUM CHANNEL SUBUNIT BETA"/>
    <property type="match status" value="1"/>
</dbReference>
<evidence type="ECO:0000256" key="7">
    <source>
        <dbReference type="ARBA" id="ARBA00023180"/>
    </source>
</evidence>
<evidence type="ECO:0000313" key="12">
    <source>
        <dbReference type="Proteomes" id="UP001642483"/>
    </source>
</evidence>
<dbReference type="InterPro" id="IPR003930">
    <property type="entry name" value="K_chnl_Ca-activ_BK_bsu"/>
</dbReference>
<feature type="transmembrane region" description="Helical" evidence="10">
    <location>
        <begin position="20"/>
        <end position="43"/>
    </location>
</feature>
<evidence type="ECO:0000256" key="9">
    <source>
        <dbReference type="SAM" id="MobiDB-lite"/>
    </source>
</evidence>
<keyword evidence="12" id="KW-1185">Reference proteome</keyword>
<sequence>MPLHSRYRPPQHKTCDGYSICIAITGVLVFSSALATVIDGFIFGRPGIPALNFEATTCQAVNYLSVEERSCECGGVTNDSPYCKSSFLCVQVIVNYNVTGVNGTYTMTGVVHEHESVAYSIHEDCSLNICKQDRRANGLKVQKFIKDYGTSGQRYECYYDRRQPNTVIIERRYTLTIILISLIVPGGVFFLSVIALVILCIFAKKRNFPDPPSISTYRGYLNPSVVGDNGRQVLNISGRQRGLPGYDESETYRRQEDPRPPTRDSHLV</sequence>
<keyword evidence="4 10" id="KW-1133">Transmembrane helix</keyword>
<keyword evidence="6 10" id="KW-0472">Membrane</keyword>
<evidence type="ECO:0000256" key="5">
    <source>
        <dbReference type="ARBA" id="ARBA00023065"/>
    </source>
</evidence>
<evidence type="ECO:0000256" key="1">
    <source>
        <dbReference type="ARBA" id="ARBA00004141"/>
    </source>
</evidence>
<proteinExistence type="predicted"/>
<feature type="transmembrane region" description="Helical" evidence="10">
    <location>
        <begin position="177"/>
        <end position="203"/>
    </location>
</feature>
<dbReference type="PANTHER" id="PTHR10258:SF8">
    <property type="entry name" value="CALCIUM-ACTIVATED POTASSIUM CHANNEL BK ALPHA SUBUNIT DOMAIN-CONTAINING PROTEIN"/>
    <property type="match status" value="1"/>
</dbReference>
<name>A0ABP0GFH2_CLALP</name>
<keyword evidence="2" id="KW-0813">Transport</keyword>
<accession>A0ABP0GFH2</accession>
<feature type="region of interest" description="Disordered" evidence="9">
    <location>
        <begin position="238"/>
        <end position="268"/>
    </location>
</feature>
<keyword evidence="3 10" id="KW-0812">Transmembrane</keyword>
<keyword evidence="7" id="KW-0325">Glycoprotein</keyword>
<gene>
    <name evidence="11" type="ORF">CVLEPA_LOCUS21541</name>
</gene>
<feature type="compositionally biased region" description="Basic and acidic residues" evidence="9">
    <location>
        <begin position="250"/>
        <end position="268"/>
    </location>
</feature>
<reference evidence="11 12" key="1">
    <citation type="submission" date="2024-02" db="EMBL/GenBank/DDBJ databases">
        <authorList>
            <person name="Daric V."/>
            <person name="Darras S."/>
        </authorList>
    </citation>
    <scope>NUCLEOTIDE SEQUENCE [LARGE SCALE GENOMIC DNA]</scope>
</reference>
<organism evidence="11 12">
    <name type="scientific">Clavelina lepadiformis</name>
    <name type="common">Light-bulb sea squirt</name>
    <name type="synonym">Ascidia lepadiformis</name>
    <dbReference type="NCBI Taxonomy" id="159417"/>
    <lineage>
        <taxon>Eukaryota</taxon>
        <taxon>Metazoa</taxon>
        <taxon>Chordata</taxon>
        <taxon>Tunicata</taxon>
        <taxon>Ascidiacea</taxon>
        <taxon>Aplousobranchia</taxon>
        <taxon>Clavelinidae</taxon>
        <taxon>Clavelina</taxon>
    </lineage>
</organism>
<evidence type="ECO:0000313" key="11">
    <source>
        <dbReference type="EMBL" id="CAK8689554.1"/>
    </source>
</evidence>
<comment type="subcellular location">
    <subcellularLocation>
        <location evidence="1">Membrane</location>
        <topology evidence="1">Multi-pass membrane protein</topology>
    </subcellularLocation>
</comment>
<evidence type="ECO:0000256" key="4">
    <source>
        <dbReference type="ARBA" id="ARBA00022989"/>
    </source>
</evidence>
<comment type="caution">
    <text evidence="11">The sequence shown here is derived from an EMBL/GenBank/DDBJ whole genome shotgun (WGS) entry which is preliminary data.</text>
</comment>
<keyword evidence="8" id="KW-0407">Ion channel</keyword>
<evidence type="ECO:0000256" key="6">
    <source>
        <dbReference type="ARBA" id="ARBA00023136"/>
    </source>
</evidence>
<dbReference type="Pfam" id="PF03185">
    <property type="entry name" value="CaKB"/>
    <property type="match status" value="1"/>
</dbReference>
<keyword evidence="5" id="KW-0406">Ion transport</keyword>
<evidence type="ECO:0000256" key="8">
    <source>
        <dbReference type="ARBA" id="ARBA00023303"/>
    </source>
</evidence>
<dbReference type="EMBL" id="CAWYQH010000108">
    <property type="protein sequence ID" value="CAK8689554.1"/>
    <property type="molecule type" value="Genomic_DNA"/>
</dbReference>
<evidence type="ECO:0000256" key="3">
    <source>
        <dbReference type="ARBA" id="ARBA00022692"/>
    </source>
</evidence>
<evidence type="ECO:0000256" key="10">
    <source>
        <dbReference type="SAM" id="Phobius"/>
    </source>
</evidence>